<organism evidence="2 3">
    <name type="scientific">Parapedobacter composti</name>
    <dbReference type="NCBI Taxonomy" id="623281"/>
    <lineage>
        <taxon>Bacteria</taxon>
        <taxon>Pseudomonadati</taxon>
        <taxon>Bacteroidota</taxon>
        <taxon>Sphingobacteriia</taxon>
        <taxon>Sphingobacteriales</taxon>
        <taxon>Sphingobacteriaceae</taxon>
        <taxon>Parapedobacter</taxon>
    </lineage>
</organism>
<dbReference type="Pfam" id="PF12771">
    <property type="entry name" value="SusD-like_2"/>
    <property type="match status" value="1"/>
</dbReference>
<sequence>MFKNMKLRIFILLIITGVFTSCENYLDVNTDPNNPTAVPVKGLMSVASIRTASNTASMGYHTSYFVQYLAGPNAGGNTDTHQEINANTTWVNIYNVLSNLSDMELMAEEQGAPNYVGAAKIMKAINLALLVDAWNSVPYSDAFFVQTLKPTYDDGQQLYTEIFTLLTDGIANLQQTTTTLIMGEDDFVFGGNLSQWIKVGHALRARYLNHLSKTSSYDPNAVLAAIANGLESNADDAKVTYTNEVRNPWGAVAINQAGLVLDGWISQQIVEAMDGTTFGVVDPRMEFMFSRTQHGTFRGTRNGAGRDPDVVDLRLDASTLVEGTFYADRTSPVLVMTFAEQKFIEAEAHLALDNKFAAYTAYLAGIRAHMDMLAVSAAERDAYINNPAVSVGEEDITLDLIMKEKYVALYLSPETWNDARRYDFNYADMTIPDQLNPDLNGQFSRRLQYPSSEFTTNSDNVPRVNLLDRIWWDQN</sequence>
<dbReference type="Proteomes" id="UP000199577">
    <property type="component" value="Unassembled WGS sequence"/>
</dbReference>
<dbReference type="AlphaFoldDB" id="A0A1I1JBA4"/>
<gene>
    <name evidence="2" type="ORF">SAMN05421747_1113</name>
</gene>
<feature type="signal peptide" evidence="1">
    <location>
        <begin position="1"/>
        <end position="20"/>
    </location>
</feature>
<name>A0A1I1JBA4_9SPHI</name>
<keyword evidence="1" id="KW-0732">Signal</keyword>
<dbReference type="PROSITE" id="PS51257">
    <property type="entry name" value="PROKAR_LIPOPROTEIN"/>
    <property type="match status" value="1"/>
</dbReference>
<evidence type="ECO:0000313" key="3">
    <source>
        <dbReference type="Proteomes" id="UP000199577"/>
    </source>
</evidence>
<reference evidence="2 3" key="1">
    <citation type="submission" date="2016-10" db="EMBL/GenBank/DDBJ databases">
        <authorList>
            <person name="de Groot N.N."/>
        </authorList>
    </citation>
    <scope>NUCLEOTIDE SEQUENCE [LARGE SCALE GENOMIC DNA]</scope>
    <source>
        <strain evidence="2 3">DSM 22900</strain>
    </source>
</reference>
<accession>A0A1I1JBA4</accession>
<keyword evidence="3" id="KW-1185">Reference proteome</keyword>
<dbReference type="Gene3D" id="1.25.40.390">
    <property type="match status" value="1"/>
</dbReference>
<dbReference type="InterPro" id="IPR011990">
    <property type="entry name" value="TPR-like_helical_dom_sf"/>
</dbReference>
<protein>
    <submittedName>
        <fullName evidence="2">Starch-binding associating with outer membrane</fullName>
    </submittedName>
</protein>
<evidence type="ECO:0000256" key="1">
    <source>
        <dbReference type="SAM" id="SignalP"/>
    </source>
</evidence>
<proteinExistence type="predicted"/>
<dbReference type="SUPFAM" id="SSF48452">
    <property type="entry name" value="TPR-like"/>
    <property type="match status" value="1"/>
</dbReference>
<feature type="chain" id="PRO_5011446745" evidence="1">
    <location>
        <begin position="21"/>
        <end position="475"/>
    </location>
</feature>
<dbReference type="InterPro" id="IPR041662">
    <property type="entry name" value="SusD-like_2"/>
</dbReference>
<evidence type="ECO:0000313" key="2">
    <source>
        <dbReference type="EMBL" id="SFC43223.1"/>
    </source>
</evidence>
<dbReference type="STRING" id="623281.SAMN05421747_1113"/>
<dbReference type="EMBL" id="FOLL01000011">
    <property type="protein sequence ID" value="SFC43223.1"/>
    <property type="molecule type" value="Genomic_DNA"/>
</dbReference>